<proteinExistence type="predicted"/>
<dbReference type="PROSITE" id="PS50011">
    <property type="entry name" value="PROTEIN_KINASE_DOM"/>
    <property type="match status" value="1"/>
</dbReference>
<dbReference type="SMART" id="SM00220">
    <property type="entry name" value="S_TKc"/>
    <property type="match status" value="1"/>
</dbReference>
<dbReference type="InterPro" id="IPR011009">
    <property type="entry name" value="Kinase-like_dom_sf"/>
</dbReference>
<dbReference type="GO" id="GO:0004674">
    <property type="term" value="F:protein serine/threonine kinase activity"/>
    <property type="evidence" value="ECO:0007669"/>
    <property type="project" value="TreeGrafter"/>
</dbReference>
<evidence type="ECO:0000313" key="3">
    <source>
        <dbReference type="Proteomes" id="UP001161017"/>
    </source>
</evidence>
<dbReference type="EMBL" id="JAPUFD010000001">
    <property type="protein sequence ID" value="MDI1484870.1"/>
    <property type="molecule type" value="Genomic_DNA"/>
</dbReference>
<dbReference type="InterPro" id="IPR000719">
    <property type="entry name" value="Prot_kinase_dom"/>
</dbReference>
<dbReference type="GO" id="GO:0044773">
    <property type="term" value="P:mitotic DNA damage checkpoint signaling"/>
    <property type="evidence" value="ECO:0007669"/>
    <property type="project" value="TreeGrafter"/>
</dbReference>
<name>A0AA43QE08_9LECA</name>
<sequence>MRAKHRLEEVEAKRIAKVVLQGLVPMHEKGVAYADLKAESIVVNFDEHDSFSNIKLIKVGHAVKMEPPADFAYGEWTIQAPEALFGIPWTTKVDIWALGTLIMWAFTGAKVFDPPGIDPPDTNPPGTDQDQKTYRTLMIMLQTAFFGPVPSSFLELSDKVTKELLDTFEKGITNAGGRAKITSGVPMSMPKDALQFLNRIMKLDPRQQPSAQELLEDPWLADVVD</sequence>
<dbReference type="Pfam" id="PF00069">
    <property type="entry name" value="Pkinase"/>
    <property type="match status" value="1"/>
</dbReference>
<dbReference type="Gene3D" id="1.10.510.10">
    <property type="entry name" value="Transferase(Phosphotransferase) domain 1"/>
    <property type="match status" value="1"/>
</dbReference>
<feature type="domain" description="Protein kinase" evidence="1">
    <location>
        <begin position="1"/>
        <end position="220"/>
    </location>
</feature>
<organism evidence="2 3">
    <name type="scientific">Ramalina farinacea</name>
    <dbReference type="NCBI Taxonomy" id="258253"/>
    <lineage>
        <taxon>Eukaryota</taxon>
        <taxon>Fungi</taxon>
        <taxon>Dikarya</taxon>
        <taxon>Ascomycota</taxon>
        <taxon>Pezizomycotina</taxon>
        <taxon>Lecanoromycetes</taxon>
        <taxon>OSLEUM clade</taxon>
        <taxon>Lecanoromycetidae</taxon>
        <taxon>Lecanorales</taxon>
        <taxon>Lecanorineae</taxon>
        <taxon>Ramalinaceae</taxon>
        <taxon>Ramalina</taxon>
    </lineage>
</organism>
<protein>
    <recommendedName>
        <fullName evidence="1">Protein kinase domain-containing protein</fullName>
    </recommendedName>
</protein>
<gene>
    <name evidence="2" type="ORF">OHK93_000004</name>
</gene>
<dbReference type="Proteomes" id="UP001161017">
    <property type="component" value="Unassembled WGS sequence"/>
</dbReference>
<dbReference type="PANTHER" id="PTHR44167:SF24">
    <property type="entry name" value="SERINE_THREONINE-PROTEIN KINASE CHK2"/>
    <property type="match status" value="1"/>
</dbReference>
<keyword evidence="3" id="KW-1185">Reference proteome</keyword>
<comment type="caution">
    <text evidence="2">The sequence shown here is derived from an EMBL/GenBank/DDBJ whole genome shotgun (WGS) entry which is preliminary data.</text>
</comment>
<reference evidence="2" key="1">
    <citation type="journal article" date="2023" name="Genome Biol. Evol.">
        <title>First Whole Genome Sequence and Flow Cytometry Genome Size Data for the Lichen-Forming Fungus Ramalina farinacea (Ascomycota).</title>
        <authorList>
            <person name="Llewellyn T."/>
            <person name="Mian S."/>
            <person name="Hill R."/>
            <person name="Leitch I.J."/>
            <person name="Gaya E."/>
        </authorList>
    </citation>
    <scope>NUCLEOTIDE SEQUENCE</scope>
    <source>
        <strain evidence="2">LIQ254RAFAR</strain>
    </source>
</reference>
<dbReference type="SUPFAM" id="SSF56112">
    <property type="entry name" value="Protein kinase-like (PK-like)"/>
    <property type="match status" value="1"/>
</dbReference>
<dbReference type="GO" id="GO:0005634">
    <property type="term" value="C:nucleus"/>
    <property type="evidence" value="ECO:0007669"/>
    <property type="project" value="TreeGrafter"/>
</dbReference>
<dbReference type="AlphaFoldDB" id="A0AA43QE08"/>
<dbReference type="GO" id="GO:0005524">
    <property type="term" value="F:ATP binding"/>
    <property type="evidence" value="ECO:0007669"/>
    <property type="project" value="InterPro"/>
</dbReference>
<dbReference type="PANTHER" id="PTHR44167">
    <property type="entry name" value="OVARIAN-SPECIFIC SERINE/THREONINE-PROTEIN KINASE LOK-RELATED"/>
    <property type="match status" value="1"/>
</dbReference>
<accession>A0AA43QE08</accession>
<evidence type="ECO:0000313" key="2">
    <source>
        <dbReference type="EMBL" id="MDI1484870.1"/>
    </source>
</evidence>
<evidence type="ECO:0000259" key="1">
    <source>
        <dbReference type="PROSITE" id="PS50011"/>
    </source>
</evidence>